<protein>
    <submittedName>
        <fullName evidence="2">Glutathione S-transferase</fullName>
    </submittedName>
</protein>
<evidence type="ECO:0000313" key="1">
    <source>
        <dbReference type="Proteomes" id="UP000887576"/>
    </source>
</evidence>
<accession>A0AC34QMR5</accession>
<dbReference type="Proteomes" id="UP000887576">
    <property type="component" value="Unplaced"/>
</dbReference>
<organism evidence="1 2">
    <name type="scientific">Panagrolaimus sp. JU765</name>
    <dbReference type="NCBI Taxonomy" id="591449"/>
    <lineage>
        <taxon>Eukaryota</taxon>
        <taxon>Metazoa</taxon>
        <taxon>Ecdysozoa</taxon>
        <taxon>Nematoda</taxon>
        <taxon>Chromadorea</taxon>
        <taxon>Rhabditida</taxon>
        <taxon>Tylenchina</taxon>
        <taxon>Panagrolaimomorpha</taxon>
        <taxon>Panagrolaimoidea</taxon>
        <taxon>Panagrolaimidae</taxon>
        <taxon>Panagrolaimus</taxon>
    </lineage>
</organism>
<evidence type="ECO:0000313" key="2">
    <source>
        <dbReference type="WBParaSite" id="JU765_v2.g17709.t2"/>
    </source>
</evidence>
<proteinExistence type="predicted"/>
<reference evidence="2" key="1">
    <citation type="submission" date="2022-11" db="UniProtKB">
        <authorList>
            <consortium name="WormBaseParasite"/>
        </authorList>
    </citation>
    <scope>IDENTIFICATION</scope>
</reference>
<name>A0AC34QMR5_9BILA</name>
<dbReference type="WBParaSite" id="JU765_v2.g17709.t2">
    <property type="protein sequence ID" value="JU765_v2.g17709.t2"/>
    <property type="gene ID" value="JU765_v2.g17709"/>
</dbReference>
<sequence>MVNYELIYFDLNGRAGGIRLFLDYHQIPFIDTQIPRNKWPEYKNKMKFGQIPILKILDKNLELPQSVAIFRYLATKYGGLGENPEENALIDAFADQIQDTIIAIRPWVWTFVRSDQNEGVRKQRRVVGSRAQNLGKSRIVG</sequence>